<dbReference type="InterPro" id="IPR002575">
    <property type="entry name" value="Aminoglycoside_PTrfase"/>
</dbReference>
<dbReference type="KEGG" id="lzy:LZ3411_0943"/>
<dbReference type="Proteomes" id="UP000195412">
    <property type="component" value="Chromosome I"/>
</dbReference>
<dbReference type="InterPro" id="IPR011009">
    <property type="entry name" value="Kinase-like_dom_sf"/>
</dbReference>
<evidence type="ECO:0000259" key="1">
    <source>
        <dbReference type="Pfam" id="PF01636"/>
    </source>
</evidence>
<dbReference type="Gene3D" id="3.90.550.10">
    <property type="entry name" value="Spore Coat Polysaccharide Biosynthesis Protein SpsA, Chain A"/>
    <property type="match status" value="1"/>
</dbReference>
<reference evidence="3" key="1">
    <citation type="submission" date="2017-05" db="EMBL/GenBank/DDBJ databases">
        <authorList>
            <person name="Papadimitriou K."/>
        </authorList>
    </citation>
    <scope>NUCLEOTIDE SEQUENCE [LARGE SCALE GENOMIC DNA]</scope>
    <source>
        <strain evidence="3">ACA-DC 3411</strain>
    </source>
</reference>
<feature type="domain" description="Aminoglycoside phosphotransferase" evidence="1">
    <location>
        <begin position="236"/>
        <end position="446"/>
    </location>
</feature>
<evidence type="ECO:0000313" key="3">
    <source>
        <dbReference type="Proteomes" id="UP000195412"/>
    </source>
</evidence>
<dbReference type="SUPFAM" id="SSF56112">
    <property type="entry name" value="Protein kinase-like (PK-like)"/>
    <property type="match status" value="1"/>
</dbReference>
<gene>
    <name evidence="2" type="ORF">LZ3411_0943</name>
</gene>
<dbReference type="Pfam" id="PF01636">
    <property type="entry name" value="APH"/>
    <property type="match status" value="1"/>
</dbReference>
<organism evidence="2 3">
    <name type="scientific">Levilactobacillus zymae</name>
    <dbReference type="NCBI Taxonomy" id="267363"/>
    <lineage>
        <taxon>Bacteria</taxon>
        <taxon>Bacillati</taxon>
        <taxon>Bacillota</taxon>
        <taxon>Bacilli</taxon>
        <taxon>Lactobacillales</taxon>
        <taxon>Lactobacillaceae</taxon>
        <taxon>Levilactobacillus</taxon>
    </lineage>
</organism>
<accession>A0A1Y6JYQ0</accession>
<proteinExistence type="predicted"/>
<protein>
    <submittedName>
        <fullName evidence="2">Capsular polysaccharide biosynthesis protein</fullName>
    </submittedName>
</protein>
<name>A0A1Y6JYQ0_9LACO</name>
<dbReference type="SUPFAM" id="SSF53448">
    <property type="entry name" value="Nucleotide-diphospho-sugar transferases"/>
    <property type="match status" value="1"/>
</dbReference>
<dbReference type="RefSeq" id="WP_087741832.1">
    <property type="nucleotide sequence ID" value="NZ_JBPWQU010000020.1"/>
</dbReference>
<dbReference type="InterPro" id="IPR029044">
    <property type="entry name" value="Nucleotide-diphossugar_trans"/>
</dbReference>
<evidence type="ECO:0000313" key="2">
    <source>
        <dbReference type="EMBL" id="SMS13993.1"/>
    </source>
</evidence>
<dbReference type="AlphaFoldDB" id="A0A1Y6JYQ0"/>
<dbReference type="EMBL" id="LT854705">
    <property type="protein sequence ID" value="SMS13993.1"/>
    <property type="molecule type" value="Genomic_DNA"/>
</dbReference>
<sequence length="548" mass="62257">MKTLVMLSAAKVAEDMQQNFGAIYPAMIPVTDGERILDRTVAQYLDAYDRLFIAVNATDTTITDYVQYRELAIQPLVVADGLTLSESVAQVLTQLQDQGPLGTITLVFGDTVVTVDDITQPDVIWTHPVGDAGRWTTVAVDDQQQLTFNDKVVPTQPTSDLQAAVGVFTLQAGDWLSAHWQANQDFYTNLCRYNQVYPLTPLTAQHWLDFGHSDKYVEAKQAVEARFFNHTTIDSQRGILRKESTDVDKFLGEIQWYLKLPKNLAYLAPRIFDYSLNYNAPFVEMEYFSYESLHNLFLYGNLELGFWREIVDELFFLRSEMGQYQVQVAPDEYQETVAEMYLNKTVDRLNRLVNEQEFFAQIAEQPLVINGQPYPSITEILTALPAVLAQSGVLTGDHFSVIHGDFCMSNVLYDNAQHVMRLIDPRGKFGRFDIYGDAKYDYAKMMHSFSGKYDCIISDMFKVSADTAGHIDYELDVTGNEQQVGELFEQRLREHLGDAATYRQVQLIESLLFLSMIPLHQDKPQRQKAMLAVGVTKFAPFMAKITEG</sequence>